<comment type="caution">
    <text evidence="1">The sequence shown here is derived from an EMBL/GenBank/DDBJ whole genome shotgun (WGS) entry which is preliminary data.</text>
</comment>
<name>A0A9W6P8J9_9ACTN</name>
<keyword evidence="2" id="KW-1185">Reference proteome</keyword>
<dbReference type="Proteomes" id="UP001165092">
    <property type="component" value="Unassembled WGS sequence"/>
</dbReference>
<proteinExistence type="predicted"/>
<gene>
    <name evidence="1" type="ORF">Nans01_33800</name>
</gene>
<protein>
    <recommendedName>
        <fullName evidence="3">DUF4235 domain-containing protein</fullName>
    </recommendedName>
</protein>
<organism evidence="1 2">
    <name type="scientific">Nocardiopsis ansamitocini</name>
    <dbReference type="NCBI Taxonomy" id="1670832"/>
    <lineage>
        <taxon>Bacteria</taxon>
        <taxon>Bacillati</taxon>
        <taxon>Actinomycetota</taxon>
        <taxon>Actinomycetes</taxon>
        <taxon>Streptosporangiales</taxon>
        <taxon>Nocardiopsidaceae</taxon>
        <taxon>Nocardiopsis</taxon>
    </lineage>
</organism>
<accession>A0A9W6P8J9</accession>
<evidence type="ECO:0000313" key="1">
    <source>
        <dbReference type="EMBL" id="GLU49029.1"/>
    </source>
</evidence>
<evidence type="ECO:0000313" key="2">
    <source>
        <dbReference type="Proteomes" id="UP001165092"/>
    </source>
</evidence>
<dbReference type="RefSeq" id="WP_285760485.1">
    <property type="nucleotide sequence ID" value="NZ_BSQG01000005.1"/>
</dbReference>
<dbReference type="AlphaFoldDB" id="A0A9W6P8J9"/>
<sequence length="94" mass="10087">MADKDGELTARIVGGVAALAAAYVTRKALTYAWTKTMGKEPPIDPESPDISLGEALGWAVVTGVGMEVARVLATRTAHKRFAPRRHREIEDLGV</sequence>
<dbReference type="EMBL" id="BSQG01000005">
    <property type="protein sequence ID" value="GLU49029.1"/>
    <property type="molecule type" value="Genomic_DNA"/>
</dbReference>
<reference evidence="1" key="1">
    <citation type="submission" date="2023-02" db="EMBL/GenBank/DDBJ databases">
        <title>Nocardiopsis ansamitocini NBRC 112285.</title>
        <authorList>
            <person name="Ichikawa N."/>
            <person name="Sato H."/>
            <person name="Tonouchi N."/>
        </authorList>
    </citation>
    <scope>NUCLEOTIDE SEQUENCE</scope>
    <source>
        <strain evidence="1">NBRC 112285</strain>
    </source>
</reference>
<dbReference type="Pfam" id="PF14019">
    <property type="entry name" value="DUF4235"/>
    <property type="match status" value="1"/>
</dbReference>
<dbReference type="InterPro" id="IPR025329">
    <property type="entry name" value="DUF4235"/>
</dbReference>
<evidence type="ECO:0008006" key="3">
    <source>
        <dbReference type="Google" id="ProtNLM"/>
    </source>
</evidence>